<comment type="caution">
    <text evidence="2">The sequence shown here is derived from an EMBL/GenBank/DDBJ whole genome shotgun (WGS) entry which is preliminary data.</text>
</comment>
<evidence type="ECO:0000313" key="2">
    <source>
        <dbReference type="EMBL" id="MEJ1091573.1"/>
    </source>
</evidence>
<dbReference type="Proteomes" id="UP001366085">
    <property type="component" value="Unassembled WGS sequence"/>
</dbReference>
<name>A0ABU8LJS6_9MICO</name>
<accession>A0ABU8LJS6</accession>
<reference evidence="2 3" key="1">
    <citation type="submission" date="2024-02" db="EMBL/GenBank/DDBJ databases">
        <authorList>
            <person name="Saticioglu I.B."/>
        </authorList>
    </citation>
    <scope>NUCLEOTIDE SEQUENCE [LARGE SCALE GENOMIC DNA]</scope>
    <source>
        <strain evidence="2 3">Mu-43</strain>
    </source>
</reference>
<dbReference type="RefSeq" id="WP_337319223.1">
    <property type="nucleotide sequence ID" value="NZ_JBBDGN010000006.1"/>
</dbReference>
<sequence>MSLQSARVSPSVPPRRVPERAPQRRLRPVEQPVARRRPKLAGAVLALAGAVAIGAAQMGLSLAATQDSFVVADLNAQQRALTLEKQALQDELAGLSSPQSLASRADALGLVVAGSASYLRLSDGKVLGAGEVSDWTSTVNPNGSNVVGNALLVPEPVPVAEETAAEDTGTGPAEVADSTAQEGATSPALPPAVTDGLPTPTTR</sequence>
<protein>
    <recommendedName>
        <fullName evidence="4">Cell division protein FtsL</fullName>
    </recommendedName>
</protein>
<feature type="compositionally biased region" description="Low complexity" evidence="1">
    <location>
        <begin position="1"/>
        <end position="10"/>
    </location>
</feature>
<proteinExistence type="predicted"/>
<feature type="region of interest" description="Disordered" evidence="1">
    <location>
        <begin position="1"/>
        <end position="33"/>
    </location>
</feature>
<evidence type="ECO:0000256" key="1">
    <source>
        <dbReference type="SAM" id="MobiDB-lite"/>
    </source>
</evidence>
<keyword evidence="3" id="KW-1185">Reference proteome</keyword>
<organism evidence="2 3">
    <name type="scientific">Microbacterium istanbulense</name>
    <dbReference type="NCBI Taxonomy" id="3122049"/>
    <lineage>
        <taxon>Bacteria</taxon>
        <taxon>Bacillati</taxon>
        <taxon>Actinomycetota</taxon>
        <taxon>Actinomycetes</taxon>
        <taxon>Micrococcales</taxon>
        <taxon>Microbacteriaceae</taxon>
        <taxon>Microbacterium</taxon>
    </lineage>
</organism>
<evidence type="ECO:0008006" key="4">
    <source>
        <dbReference type="Google" id="ProtNLM"/>
    </source>
</evidence>
<evidence type="ECO:0000313" key="3">
    <source>
        <dbReference type="Proteomes" id="UP001366085"/>
    </source>
</evidence>
<dbReference type="EMBL" id="JBBDGN010000006">
    <property type="protein sequence ID" value="MEJ1091573.1"/>
    <property type="molecule type" value="Genomic_DNA"/>
</dbReference>
<gene>
    <name evidence="2" type="ORF">WDU93_07670</name>
</gene>
<feature type="region of interest" description="Disordered" evidence="1">
    <location>
        <begin position="157"/>
        <end position="203"/>
    </location>
</feature>